<sequence length="142" mass="16041">MTAVRGPCLNCGRPNETPHLPPAFPRHLPATNDPPTDVEAVEIRDIVDHLHTRVSDIDASIKNAEALLLTLRSRRKSAIEDIRRGKTLLSVIRRLPADVWGEIFSHTVPDVHRRRAIDRSPWVLGHVCSRWRAISVSLSTLW</sequence>
<dbReference type="AlphaFoldDB" id="A0AAD7AJM2"/>
<keyword evidence="2" id="KW-1185">Reference proteome</keyword>
<reference evidence="1" key="1">
    <citation type="submission" date="2023-03" db="EMBL/GenBank/DDBJ databases">
        <title>Massive genome expansion in bonnet fungi (Mycena s.s.) driven by repeated elements and novel gene families across ecological guilds.</title>
        <authorList>
            <consortium name="Lawrence Berkeley National Laboratory"/>
            <person name="Harder C.B."/>
            <person name="Miyauchi S."/>
            <person name="Viragh M."/>
            <person name="Kuo A."/>
            <person name="Thoen E."/>
            <person name="Andreopoulos B."/>
            <person name="Lu D."/>
            <person name="Skrede I."/>
            <person name="Drula E."/>
            <person name="Henrissat B."/>
            <person name="Morin E."/>
            <person name="Kohler A."/>
            <person name="Barry K."/>
            <person name="LaButti K."/>
            <person name="Morin E."/>
            <person name="Salamov A."/>
            <person name="Lipzen A."/>
            <person name="Mereny Z."/>
            <person name="Hegedus B."/>
            <person name="Baldrian P."/>
            <person name="Stursova M."/>
            <person name="Weitz H."/>
            <person name="Taylor A."/>
            <person name="Grigoriev I.V."/>
            <person name="Nagy L.G."/>
            <person name="Martin F."/>
            <person name="Kauserud H."/>
        </authorList>
    </citation>
    <scope>NUCLEOTIDE SEQUENCE</scope>
    <source>
        <strain evidence="1">CBHHK002</strain>
    </source>
</reference>
<evidence type="ECO:0000313" key="1">
    <source>
        <dbReference type="EMBL" id="KAJ7360800.1"/>
    </source>
</evidence>
<name>A0AAD7AJM2_9AGAR</name>
<evidence type="ECO:0000313" key="2">
    <source>
        <dbReference type="Proteomes" id="UP001218218"/>
    </source>
</evidence>
<comment type="caution">
    <text evidence="1">The sequence shown here is derived from an EMBL/GenBank/DDBJ whole genome shotgun (WGS) entry which is preliminary data.</text>
</comment>
<feature type="non-terminal residue" evidence="1">
    <location>
        <position position="142"/>
    </location>
</feature>
<organism evidence="1 2">
    <name type="scientific">Mycena albidolilacea</name>
    <dbReference type="NCBI Taxonomy" id="1033008"/>
    <lineage>
        <taxon>Eukaryota</taxon>
        <taxon>Fungi</taxon>
        <taxon>Dikarya</taxon>
        <taxon>Basidiomycota</taxon>
        <taxon>Agaricomycotina</taxon>
        <taxon>Agaricomycetes</taxon>
        <taxon>Agaricomycetidae</taxon>
        <taxon>Agaricales</taxon>
        <taxon>Marasmiineae</taxon>
        <taxon>Mycenaceae</taxon>
        <taxon>Mycena</taxon>
    </lineage>
</organism>
<proteinExistence type="predicted"/>
<dbReference type="EMBL" id="JARIHO010000005">
    <property type="protein sequence ID" value="KAJ7360800.1"/>
    <property type="molecule type" value="Genomic_DNA"/>
</dbReference>
<protein>
    <recommendedName>
        <fullName evidence="3">F-box domain-containing protein</fullName>
    </recommendedName>
</protein>
<accession>A0AAD7AJM2</accession>
<dbReference type="Proteomes" id="UP001218218">
    <property type="component" value="Unassembled WGS sequence"/>
</dbReference>
<gene>
    <name evidence="1" type="ORF">DFH08DRAFT_685035</name>
</gene>
<evidence type="ECO:0008006" key="3">
    <source>
        <dbReference type="Google" id="ProtNLM"/>
    </source>
</evidence>